<keyword evidence="3" id="KW-1185">Reference proteome</keyword>
<dbReference type="HOGENOM" id="CLU_625093_0_0_7"/>
<dbReference type="AlphaFoldDB" id="M4V8R2"/>
<dbReference type="Pfam" id="PF07969">
    <property type="entry name" value="Amidohydro_3"/>
    <property type="match status" value="1"/>
</dbReference>
<dbReference type="PATRIC" id="fig|1184267.3.peg.635"/>
<dbReference type="SUPFAM" id="SSF51556">
    <property type="entry name" value="Metallo-dependent hydrolases"/>
    <property type="match status" value="1"/>
</dbReference>
<dbReference type="Gene3D" id="3.10.310.70">
    <property type="match status" value="1"/>
</dbReference>
<dbReference type="STRING" id="1184267.A11Q_625"/>
<name>M4V8R2_9BACT</name>
<protein>
    <submittedName>
        <fullName evidence="2">Metal-dependent hydrolase</fullName>
    </submittedName>
</protein>
<dbReference type="InterPro" id="IPR032466">
    <property type="entry name" value="Metal_Hydrolase"/>
</dbReference>
<dbReference type="Proteomes" id="UP000012040">
    <property type="component" value="Chromosome"/>
</dbReference>
<dbReference type="eggNOG" id="COG1574">
    <property type="taxonomic scope" value="Bacteria"/>
</dbReference>
<organism evidence="2 3">
    <name type="scientific">Pseudobdellovibrio exovorus JSS</name>
    <dbReference type="NCBI Taxonomy" id="1184267"/>
    <lineage>
        <taxon>Bacteria</taxon>
        <taxon>Pseudomonadati</taxon>
        <taxon>Bdellovibrionota</taxon>
        <taxon>Bdellovibrionia</taxon>
        <taxon>Bdellovibrionales</taxon>
        <taxon>Pseudobdellovibrionaceae</taxon>
        <taxon>Pseudobdellovibrio</taxon>
    </lineage>
</organism>
<feature type="domain" description="Amidohydrolase 3" evidence="1">
    <location>
        <begin position="10"/>
        <end position="379"/>
    </location>
</feature>
<dbReference type="PANTHER" id="PTHR22642:SF2">
    <property type="entry name" value="PROTEIN LONG AFTER FAR-RED 3"/>
    <property type="match status" value="1"/>
</dbReference>
<dbReference type="InterPro" id="IPR013108">
    <property type="entry name" value="Amidohydro_3"/>
</dbReference>
<evidence type="ECO:0000313" key="3">
    <source>
        <dbReference type="Proteomes" id="UP000012040"/>
    </source>
</evidence>
<dbReference type="EMBL" id="CP003537">
    <property type="protein sequence ID" value="AGH94845.1"/>
    <property type="molecule type" value="Genomic_DNA"/>
</dbReference>
<reference evidence="2 3" key="1">
    <citation type="journal article" date="2013" name="ISME J.">
        <title>By their genes ye shall know them: genomic signatures of predatory bacteria.</title>
        <authorList>
            <person name="Pasternak Z."/>
            <person name="Pietrokovski S."/>
            <person name="Rotem O."/>
            <person name="Gophna U."/>
            <person name="Lurie-Weinberger M.N."/>
            <person name="Jurkevitch E."/>
        </authorList>
    </citation>
    <scope>NUCLEOTIDE SEQUENCE [LARGE SCALE GENOMIC DNA]</scope>
    <source>
        <strain evidence="2 3">JSS</strain>
    </source>
</reference>
<sequence length="438" mass="50076">MSQIIHNCYDSHTHFWATGQVAEGLKLQSLKNSSDISNLQVLPQHFRAEWLVGFGWDQNQWSNSELPDRSLLDRVFPDYPVFFSRVDGHASWLNSKAIQELTRRGYDFSVDPQGGRIVRTSNSEPTGILFDQAHINALLMLPDFSESQHRSFFLSSQKIFNRAGFTHVRDLSMNTFFWNMLKQMEDSKSLTVFIEGFVTIESVNDVEKEIKCIHEMRSQVAEQIRVQGVKIFIDGSLGSKTAALSQSYRGEGQKGLLIWTSENIKEVLRQTWQAGLQVAIHCIGDEAVHTAVKSAREVAAEGILGRLHLEHVQLLRQDTLQMMKPLHVTCHMQPCHWLSDHTWLKKTLPDELHGSLFQWELLRKNKIPLFFGSDSPIEDSSLLRTRQALLESPKWGIPALQGDWWTYHVHPDRHWGNGQTELGDNGIIQVFLNGESLL</sequence>
<gene>
    <name evidence="2" type="ORF">A11Q_625</name>
</gene>
<dbReference type="OrthoDB" id="5734927at2"/>
<evidence type="ECO:0000313" key="2">
    <source>
        <dbReference type="EMBL" id="AGH94845.1"/>
    </source>
</evidence>
<dbReference type="PANTHER" id="PTHR22642">
    <property type="entry name" value="IMIDAZOLONEPROPIONASE"/>
    <property type="match status" value="1"/>
</dbReference>
<dbReference type="KEGG" id="bex:A11Q_625"/>
<dbReference type="GO" id="GO:0016787">
    <property type="term" value="F:hydrolase activity"/>
    <property type="evidence" value="ECO:0007669"/>
    <property type="project" value="UniProtKB-KW"/>
</dbReference>
<accession>M4V8R2</accession>
<dbReference type="RefSeq" id="WP_015469335.1">
    <property type="nucleotide sequence ID" value="NC_020813.1"/>
</dbReference>
<evidence type="ECO:0000259" key="1">
    <source>
        <dbReference type="Pfam" id="PF07969"/>
    </source>
</evidence>
<proteinExistence type="predicted"/>
<keyword evidence="2" id="KW-0378">Hydrolase</keyword>
<dbReference type="Gene3D" id="3.20.20.140">
    <property type="entry name" value="Metal-dependent hydrolases"/>
    <property type="match status" value="1"/>
</dbReference>